<dbReference type="CDD" id="cd00609">
    <property type="entry name" value="AAT_like"/>
    <property type="match status" value="1"/>
</dbReference>
<dbReference type="Gene3D" id="3.90.1150.10">
    <property type="entry name" value="Aspartate Aminotransferase, domain 1"/>
    <property type="match status" value="1"/>
</dbReference>
<dbReference type="PANTHER" id="PTHR11879">
    <property type="entry name" value="ASPARTATE AMINOTRANSFERASE"/>
    <property type="match status" value="1"/>
</dbReference>
<evidence type="ECO:0000259" key="9">
    <source>
        <dbReference type="Pfam" id="PF00155"/>
    </source>
</evidence>
<evidence type="ECO:0000256" key="8">
    <source>
        <dbReference type="ARBA" id="ARBA00030923"/>
    </source>
</evidence>
<dbReference type="Proteomes" id="UP000469559">
    <property type="component" value="Unassembled WGS sequence"/>
</dbReference>
<feature type="domain" description="Aminotransferase class I/classII large" evidence="9">
    <location>
        <begin position="37"/>
        <end position="408"/>
    </location>
</feature>
<evidence type="ECO:0000313" key="11">
    <source>
        <dbReference type="Proteomes" id="UP000469559"/>
    </source>
</evidence>
<dbReference type="OrthoDB" id="6752799at2759"/>
<sequence length="416" mass="45831">MVSIQDSSPSFFENAQPIPVDAIFQVIKDFLADPHPKKVNLGPGTYRDETGKPWILPSVRMATPLVADRGHEYLPISGSKVFREEAVKLVFNGTKPYSEGRIASCQSLSGTGALYLAGNVLRKVDPTPKAVYITDPTWPNHDLLFRSLGFDVRYLPYYKDKSFDFEGYIIELAIAPAGSIVILHSCAHNPTGCDPSKEQWKKIASVIQERHLFPIFDSAYLGFNSGSVNDDTWAIKYFVDELGLEASICVSFAKSMGLYALIIDTSPGERIGLATFVTKSPSQVQTMSSILENAQRATVSTPPLHGAEIAAAVLSTPEISEQWGKDLITMSSRIKSMRKKLYEELVRLETPGDWSHIIKQTGMFGFTGISPAQIEHLQAKHHIYMADSSRISIAGLNDGNFEHVAAAINDAVRNIH</sequence>
<dbReference type="PRINTS" id="PR00799">
    <property type="entry name" value="TRANSAMINASE"/>
</dbReference>
<keyword evidence="6" id="KW-0808">Transferase</keyword>
<evidence type="ECO:0000256" key="1">
    <source>
        <dbReference type="ARBA" id="ARBA00001933"/>
    </source>
</evidence>
<dbReference type="InterPro" id="IPR015424">
    <property type="entry name" value="PyrdxlP-dep_Trfase"/>
</dbReference>
<proteinExistence type="inferred from homology"/>
<dbReference type="GO" id="GO:0006520">
    <property type="term" value="P:amino acid metabolic process"/>
    <property type="evidence" value="ECO:0007669"/>
    <property type="project" value="InterPro"/>
</dbReference>
<dbReference type="FunFam" id="3.90.1150.10:FF:000001">
    <property type="entry name" value="Aspartate aminotransferase"/>
    <property type="match status" value="1"/>
</dbReference>
<dbReference type="PANTHER" id="PTHR11879:SF55">
    <property type="entry name" value="GLUTAMATE OXALOACETATE TRANSAMINASE 1, ISOFORM B"/>
    <property type="match status" value="1"/>
</dbReference>
<evidence type="ECO:0000256" key="7">
    <source>
        <dbReference type="ARBA" id="ARBA00022898"/>
    </source>
</evidence>
<keyword evidence="5 10" id="KW-0032">Aminotransferase</keyword>
<dbReference type="InterPro" id="IPR015421">
    <property type="entry name" value="PyrdxlP-dep_Trfase_major"/>
</dbReference>
<dbReference type="GO" id="GO:0030170">
    <property type="term" value="F:pyridoxal phosphate binding"/>
    <property type="evidence" value="ECO:0007669"/>
    <property type="project" value="InterPro"/>
</dbReference>
<comment type="subunit">
    <text evidence="3">Homodimer.</text>
</comment>
<name>A0A8T9BG14_9HELO</name>
<evidence type="ECO:0000313" key="10">
    <source>
        <dbReference type="EMBL" id="TVY17323.1"/>
    </source>
</evidence>
<evidence type="ECO:0000256" key="5">
    <source>
        <dbReference type="ARBA" id="ARBA00022576"/>
    </source>
</evidence>
<protein>
    <recommendedName>
        <fullName evidence="4">aspartate transaminase</fullName>
        <ecNumber evidence="4">2.6.1.1</ecNumber>
    </recommendedName>
    <alternativeName>
        <fullName evidence="8">Transaminase A</fullName>
    </alternativeName>
</protein>
<keyword evidence="7" id="KW-0663">Pyridoxal phosphate</keyword>
<evidence type="ECO:0000256" key="6">
    <source>
        <dbReference type="ARBA" id="ARBA00022679"/>
    </source>
</evidence>
<comment type="similarity">
    <text evidence="2">Belongs to the class-I pyridoxal-phosphate-dependent aminotransferase family.</text>
</comment>
<dbReference type="EC" id="2.6.1.1" evidence="4"/>
<dbReference type="SUPFAM" id="SSF53383">
    <property type="entry name" value="PLP-dependent transferases"/>
    <property type="match status" value="1"/>
</dbReference>
<comment type="cofactor">
    <cofactor evidence="1">
        <name>pyridoxal 5'-phosphate</name>
        <dbReference type="ChEBI" id="CHEBI:597326"/>
    </cofactor>
</comment>
<dbReference type="Pfam" id="PF00155">
    <property type="entry name" value="Aminotran_1_2"/>
    <property type="match status" value="1"/>
</dbReference>
<evidence type="ECO:0000256" key="2">
    <source>
        <dbReference type="ARBA" id="ARBA00007441"/>
    </source>
</evidence>
<evidence type="ECO:0000256" key="3">
    <source>
        <dbReference type="ARBA" id="ARBA00011738"/>
    </source>
</evidence>
<gene>
    <name evidence="10" type="primary">aat2</name>
    <name evidence="10" type="ORF">LARI1_G005659</name>
</gene>
<dbReference type="InterPro" id="IPR015422">
    <property type="entry name" value="PyrdxlP-dep_Trfase_small"/>
</dbReference>
<dbReference type="InterPro" id="IPR004839">
    <property type="entry name" value="Aminotransferase_I/II_large"/>
</dbReference>
<comment type="caution">
    <text evidence="10">The sequence shown here is derived from an EMBL/GenBank/DDBJ whole genome shotgun (WGS) entry which is preliminary data.</text>
</comment>
<accession>A0A8T9BG14</accession>
<dbReference type="Gene3D" id="3.40.640.10">
    <property type="entry name" value="Type I PLP-dependent aspartate aminotransferase-like (Major domain)"/>
    <property type="match status" value="1"/>
</dbReference>
<evidence type="ECO:0000256" key="4">
    <source>
        <dbReference type="ARBA" id="ARBA00012753"/>
    </source>
</evidence>
<keyword evidence="11" id="KW-1185">Reference proteome</keyword>
<reference evidence="10 11" key="1">
    <citation type="submission" date="2018-05" db="EMBL/GenBank/DDBJ databases">
        <title>Whole genome sequencing for identification of molecular markers to develop diagnostic detection tools for the regulated plant pathogen Lachnellula willkommii.</title>
        <authorList>
            <person name="Giroux E."/>
            <person name="Bilodeau G."/>
        </authorList>
    </citation>
    <scope>NUCLEOTIDE SEQUENCE [LARGE SCALE GENOMIC DNA]</scope>
    <source>
        <strain evidence="10 11">CBS 203.66</strain>
    </source>
</reference>
<organism evidence="10 11">
    <name type="scientific">Lachnellula arida</name>
    <dbReference type="NCBI Taxonomy" id="1316785"/>
    <lineage>
        <taxon>Eukaryota</taxon>
        <taxon>Fungi</taxon>
        <taxon>Dikarya</taxon>
        <taxon>Ascomycota</taxon>
        <taxon>Pezizomycotina</taxon>
        <taxon>Leotiomycetes</taxon>
        <taxon>Helotiales</taxon>
        <taxon>Lachnaceae</taxon>
        <taxon>Lachnellula</taxon>
    </lineage>
</organism>
<dbReference type="AlphaFoldDB" id="A0A8T9BG14"/>
<dbReference type="GO" id="GO:0004069">
    <property type="term" value="F:L-aspartate:2-oxoglutarate aminotransferase activity"/>
    <property type="evidence" value="ECO:0007669"/>
    <property type="project" value="UniProtKB-EC"/>
</dbReference>
<dbReference type="EMBL" id="QGMF01000267">
    <property type="protein sequence ID" value="TVY17323.1"/>
    <property type="molecule type" value="Genomic_DNA"/>
</dbReference>
<dbReference type="InterPro" id="IPR000796">
    <property type="entry name" value="Asp_trans"/>
</dbReference>